<dbReference type="GO" id="GO:0006508">
    <property type="term" value="P:proteolysis"/>
    <property type="evidence" value="ECO:0007669"/>
    <property type="project" value="TreeGrafter"/>
</dbReference>
<keyword evidence="2" id="KW-0378">Hydrolase</keyword>
<dbReference type="GO" id="GO:0016020">
    <property type="term" value="C:membrane"/>
    <property type="evidence" value="ECO:0007669"/>
    <property type="project" value="TreeGrafter"/>
</dbReference>
<dbReference type="InterPro" id="IPR042097">
    <property type="entry name" value="Aminopeptidase_N-like_N_sf"/>
</dbReference>
<dbReference type="InterPro" id="IPR045357">
    <property type="entry name" value="Aminopeptidase_N-like_N"/>
</dbReference>
<dbReference type="GO" id="GO:0005737">
    <property type="term" value="C:cytoplasm"/>
    <property type="evidence" value="ECO:0007669"/>
    <property type="project" value="TreeGrafter"/>
</dbReference>
<protein>
    <submittedName>
        <fullName evidence="2">Aminopeptidase M1</fullName>
    </submittedName>
</protein>
<name>A0AAE2BRH3_9LAMI</name>
<evidence type="ECO:0000259" key="1">
    <source>
        <dbReference type="Pfam" id="PF17900"/>
    </source>
</evidence>
<accession>A0AAE2BRH3</accession>
<dbReference type="Pfam" id="PF17900">
    <property type="entry name" value="Peptidase_M1_N"/>
    <property type="match status" value="1"/>
</dbReference>
<proteinExistence type="predicted"/>
<dbReference type="EMBL" id="JACGWL010000009">
    <property type="protein sequence ID" value="KAK4395091.1"/>
    <property type="molecule type" value="Genomic_DNA"/>
</dbReference>
<dbReference type="Gene3D" id="2.60.40.1730">
    <property type="entry name" value="tricorn interacting facor f3 domain"/>
    <property type="match status" value="1"/>
</dbReference>
<sequence length="282" mass="31831">MELEEQKLEQFKGQARLPEFAVPKRYDLTIKLDLSACTFSGSVLIDVFINGKYVPSDIVVDGDDEILVLVSEEALDVGYGALEIEFSGVLNEQLKGLYRCISRQYLLRQRREKNMVATQFELVDARRCFPCYFKITLESIPSELTALSNMPISEEKHYEHLKIVHFEESLLMSTYLVAIVVGLLDYVEDITDDGTKVRVYCPVGKSEKGKFALNIALKHSTFLRWRQRRKQVVSEEATAAAGLPAALVGYGIGTSADAFWRMGVVVSSPRKGRGLGRFRKQF</sequence>
<dbReference type="InterPro" id="IPR050344">
    <property type="entry name" value="Peptidase_M1_aminopeptidases"/>
</dbReference>
<dbReference type="GO" id="GO:0043171">
    <property type="term" value="P:peptide catabolic process"/>
    <property type="evidence" value="ECO:0007669"/>
    <property type="project" value="TreeGrafter"/>
</dbReference>
<dbReference type="GO" id="GO:0070006">
    <property type="term" value="F:metalloaminopeptidase activity"/>
    <property type="evidence" value="ECO:0007669"/>
    <property type="project" value="TreeGrafter"/>
</dbReference>
<organism evidence="2 3">
    <name type="scientific">Sesamum angolense</name>
    <dbReference type="NCBI Taxonomy" id="2727404"/>
    <lineage>
        <taxon>Eukaryota</taxon>
        <taxon>Viridiplantae</taxon>
        <taxon>Streptophyta</taxon>
        <taxon>Embryophyta</taxon>
        <taxon>Tracheophyta</taxon>
        <taxon>Spermatophyta</taxon>
        <taxon>Magnoliopsida</taxon>
        <taxon>eudicotyledons</taxon>
        <taxon>Gunneridae</taxon>
        <taxon>Pentapetalae</taxon>
        <taxon>asterids</taxon>
        <taxon>lamiids</taxon>
        <taxon>Lamiales</taxon>
        <taxon>Pedaliaceae</taxon>
        <taxon>Sesamum</taxon>
    </lineage>
</organism>
<dbReference type="GO" id="GO:0005615">
    <property type="term" value="C:extracellular space"/>
    <property type="evidence" value="ECO:0007669"/>
    <property type="project" value="TreeGrafter"/>
</dbReference>
<feature type="domain" description="Aminopeptidase N-like N-terminal" evidence="1">
    <location>
        <begin position="60"/>
        <end position="176"/>
    </location>
</feature>
<reference evidence="2" key="2">
    <citation type="journal article" date="2024" name="Plant">
        <title>Genomic evolution and insights into agronomic trait innovations of Sesamum species.</title>
        <authorList>
            <person name="Miao H."/>
            <person name="Wang L."/>
            <person name="Qu L."/>
            <person name="Liu H."/>
            <person name="Sun Y."/>
            <person name="Le M."/>
            <person name="Wang Q."/>
            <person name="Wei S."/>
            <person name="Zheng Y."/>
            <person name="Lin W."/>
            <person name="Duan Y."/>
            <person name="Cao H."/>
            <person name="Xiong S."/>
            <person name="Wang X."/>
            <person name="Wei L."/>
            <person name="Li C."/>
            <person name="Ma Q."/>
            <person name="Ju M."/>
            <person name="Zhao R."/>
            <person name="Li G."/>
            <person name="Mu C."/>
            <person name="Tian Q."/>
            <person name="Mei H."/>
            <person name="Zhang T."/>
            <person name="Gao T."/>
            <person name="Zhang H."/>
        </authorList>
    </citation>
    <scope>NUCLEOTIDE SEQUENCE</scope>
    <source>
        <strain evidence="2">K16</strain>
    </source>
</reference>
<dbReference type="GO" id="GO:0042277">
    <property type="term" value="F:peptide binding"/>
    <property type="evidence" value="ECO:0007669"/>
    <property type="project" value="TreeGrafter"/>
</dbReference>
<keyword evidence="2" id="KW-0031">Aminopeptidase</keyword>
<keyword evidence="2" id="KW-0645">Protease</keyword>
<dbReference type="GO" id="GO:0008270">
    <property type="term" value="F:zinc ion binding"/>
    <property type="evidence" value="ECO:0007669"/>
    <property type="project" value="TreeGrafter"/>
</dbReference>
<evidence type="ECO:0000313" key="2">
    <source>
        <dbReference type="EMBL" id="KAK4395091.1"/>
    </source>
</evidence>
<dbReference type="PANTHER" id="PTHR11533">
    <property type="entry name" value="PROTEASE M1 ZINC METALLOPROTEASE"/>
    <property type="match status" value="1"/>
</dbReference>
<dbReference type="SUPFAM" id="SSF63737">
    <property type="entry name" value="Leukotriene A4 hydrolase N-terminal domain"/>
    <property type="match status" value="1"/>
</dbReference>
<gene>
    <name evidence="2" type="ORF">Sango_1663400</name>
</gene>
<dbReference type="Proteomes" id="UP001289374">
    <property type="component" value="Unassembled WGS sequence"/>
</dbReference>
<evidence type="ECO:0000313" key="3">
    <source>
        <dbReference type="Proteomes" id="UP001289374"/>
    </source>
</evidence>
<keyword evidence="3" id="KW-1185">Reference proteome</keyword>
<comment type="caution">
    <text evidence="2">The sequence shown here is derived from an EMBL/GenBank/DDBJ whole genome shotgun (WGS) entry which is preliminary data.</text>
</comment>
<dbReference type="PANTHER" id="PTHR11533:SF274">
    <property type="entry name" value="AMINOPEPTIDASE"/>
    <property type="match status" value="1"/>
</dbReference>
<reference evidence="2" key="1">
    <citation type="submission" date="2020-06" db="EMBL/GenBank/DDBJ databases">
        <authorList>
            <person name="Li T."/>
            <person name="Hu X."/>
            <person name="Zhang T."/>
            <person name="Song X."/>
            <person name="Zhang H."/>
            <person name="Dai N."/>
            <person name="Sheng W."/>
            <person name="Hou X."/>
            <person name="Wei L."/>
        </authorList>
    </citation>
    <scope>NUCLEOTIDE SEQUENCE</scope>
    <source>
        <strain evidence="2">K16</strain>
        <tissue evidence="2">Leaf</tissue>
    </source>
</reference>
<dbReference type="AlphaFoldDB" id="A0AAE2BRH3"/>